<proteinExistence type="predicted"/>
<reference evidence="1" key="1">
    <citation type="submission" date="2014-12" db="EMBL/GenBank/DDBJ databases">
        <title>Insight into the proteome of Arion vulgaris.</title>
        <authorList>
            <person name="Aradska J."/>
            <person name="Bulat T."/>
            <person name="Smidak R."/>
            <person name="Sarate P."/>
            <person name="Gangsoo J."/>
            <person name="Sialana F."/>
            <person name="Bilban M."/>
            <person name="Lubec G."/>
        </authorList>
    </citation>
    <scope>NUCLEOTIDE SEQUENCE</scope>
    <source>
        <tissue evidence="1">Skin</tissue>
    </source>
</reference>
<protein>
    <submittedName>
        <fullName evidence="1">Uncharacterized protein</fullName>
    </submittedName>
</protein>
<gene>
    <name evidence="1" type="primary">ORF125924</name>
</gene>
<accession>A0A0B7ALI2</accession>
<evidence type="ECO:0000313" key="1">
    <source>
        <dbReference type="EMBL" id="CEK81422.1"/>
    </source>
</evidence>
<dbReference type="AlphaFoldDB" id="A0A0B7ALI2"/>
<dbReference type="EMBL" id="HACG01034557">
    <property type="protein sequence ID" value="CEK81422.1"/>
    <property type="molecule type" value="Transcribed_RNA"/>
</dbReference>
<sequence length="78" mass="9195">MDWIQARSTRLLSLTCYECIRMKTYKAVLRKHHEGKDDPDASQLKRKSVFPSDLKQNVTYTSDFTPTKHINPYSDFKI</sequence>
<organism evidence="1">
    <name type="scientific">Arion vulgaris</name>
    <dbReference type="NCBI Taxonomy" id="1028688"/>
    <lineage>
        <taxon>Eukaryota</taxon>
        <taxon>Metazoa</taxon>
        <taxon>Spiralia</taxon>
        <taxon>Lophotrochozoa</taxon>
        <taxon>Mollusca</taxon>
        <taxon>Gastropoda</taxon>
        <taxon>Heterobranchia</taxon>
        <taxon>Euthyneura</taxon>
        <taxon>Panpulmonata</taxon>
        <taxon>Eupulmonata</taxon>
        <taxon>Stylommatophora</taxon>
        <taxon>Helicina</taxon>
        <taxon>Arionoidea</taxon>
        <taxon>Arionidae</taxon>
        <taxon>Arion</taxon>
    </lineage>
</organism>
<name>A0A0B7ALI2_9EUPU</name>